<dbReference type="CDD" id="cd12667">
    <property type="entry name" value="RRM3_RAVER1"/>
    <property type="match status" value="1"/>
</dbReference>
<dbReference type="OrthoDB" id="639027at2759"/>
<comment type="similarity">
    <text evidence="2">Belongs to the adrenodoxin/putidaredoxin family.</text>
</comment>
<dbReference type="AlphaFoldDB" id="A0A643CJA7"/>
<dbReference type="GO" id="GO:0051537">
    <property type="term" value="F:2 iron, 2 sulfur cluster binding"/>
    <property type="evidence" value="ECO:0007669"/>
    <property type="project" value="UniProtKB-KW"/>
</dbReference>
<evidence type="ECO:0000313" key="19">
    <source>
        <dbReference type="EMBL" id="KAB0400212.1"/>
    </source>
</evidence>
<keyword evidence="3" id="KW-0813">Transport</keyword>
<feature type="domain" description="RRM" evidence="17">
    <location>
        <begin position="36"/>
        <end position="114"/>
    </location>
</feature>
<feature type="domain" description="2Fe-2S ferredoxin-type" evidence="18">
    <location>
        <begin position="523"/>
        <end position="627"/>
    </location>
</feature>
<name>A0A643CJA7_BALPH</name>
<dbReference type="FunFam" id="3.30.70.330:FF:000116">
    <property type="entry name" value="Putative ribonucleoprotein PTB-binding 1"/>
    <property type="match status" value="1"/>
</dbReference>
<proteinExistence type="inferred from homology"/>
<comment type="cofactor">
    <cofactor evidence="11">
        <name>[2Fe-2S] cluster</name>
        <dbReference type="ChEBI" id="CHEBI:190135"/>
    </cofactor>
</comment>
<dbReference type="Gene3D" id="3.30.70.330">
    <property type="match status" value="3"/>
</dbReference>
<dbReference type="InterPro" id="IPR035979">
    <property type="entry name" value="RBD_domain_sf"/>
</dbReference>
<dbReference type="InterPro" id="IPR018298">
    <property type="entry name" value="Adrenodoxin_Fe-S_BS"/>
</dbReference>
<evidence type="ECO:0000256" key="16">
    <source>
        <dbReference type="SAM" id="MobiDB-lite"/>
    </source>
</evidence>
<accession>A0A643CJA7</accession>
<dbReference type="PANTHER" id="PTHR23426:SF65">
    <property type="entry name" value="FERREDOXIN-2, MITOCHONDRIAL"/>
    <property type="match status" value="1"/>
</dbReference>
<keyword evidence="7" id="KW-0408">Iron</keyword>
<gene>
    <name evidence="19" type="ORF">E2I00_009500</name>
</gene>
<feature type="domain" description="RRM" evidence="17">
    <location>
        <begin position="125"/>
        <end position="203"/>
    </location>
</feature>
<evidence type="ECO:0000256" key="11">
    <source>
        <dbReference type="ARBA" id="ARBA00034078"/>
    </source>
</evidence>
<comment type="function">
    <text evidence="14">Electron donor, of the core iron-sulfur cluster (ISC) assembly complex, that acts to reduce the persulfide into sulfide during [2Fe-2S] clusters assembly on the scaffolding protein ISCU. The core iron-sulfur cluster (ISC) assembly complex is involved in the de novo synthesis of a [2Fe-2S] cluster, the first step of the mitochondrial iron-sulfur protein biogenesis. This process is initiated by the cysteine desulfurase complex (NFS1:LYRM4:NDUFAB1) that produces persulfide which is delivered on the scaffold protein ISCU in a FXN-dependent manner. Then this complex is stabilized by FDX2 which provides reducing equivalents to accomplish the [2Fe-2S] cluster assembly. Finally, the [2Fe-2S] cluster is transferred from ISCU to chaperone proteins, including HSCB, HSPA9 and GLRX5. Essential for coenzyme Q biosynthesis: together with FDXR, transfers the electrons required for the hydroxylation reaction performed by COQ6.</text>
</comment>
<dbReference type="InterPro" id="IPR001041">
    <property type="entry name" value="2Fe-2S_ferredoxin-type"/>
</dbReference>
<dbReference type="InterPro" id="IPR034635">
    <property type="entry name" value="RAVER1_RRM3"/>
</dbReference>
<reference evidence="19 20" key="1">
    <citation type="journal article" date="2019" name="PLoS ONE">
        <title>Genomic analyses reveal an absence of contemporary introgressive admixture between fin whales and blue whales, despite known hybrids.</title>
        <authorList>
            <person name="Westbury M.V."/>
            <person name="Petersen B."/>
            <person name="Lorenzen E.D."/>
        </authorList>
    </citation>
    <scope>NUCLEOTIDE SEQUENCE [LARGE SCALE GENOMIC DNA]</scope>
    <source>
        <strain evidence="19">FinWhale-01</strain>
    </source>
</reference>
<dbReference type="GO" id="GO:0005759">
    <property type="term" value="C:mitochondrial matrix"/>
    <property type="evidence" value="ECO:0007669"/>
    <property type="project" value="UniProtKB-SubCell"/>
</dbReference>
<dbReference type="InterPro" id="IPR036010">
    <property type="entry name" value="2Fe-2S_ferredoxin-like_sf"/>
</dbReference>
<dbReference type="FunFam" id="3.10.20.30:FF:000013">
    <property type="entry name" value="Adrenodoxin, mitochondrial"/>
    <property type="match status" value="1"/>
</dbReference>
<keyword evidence="15" id="KW-0694">RNA-binding</keyword>
<dbReference type="SMART" id="SM00360">
    <property type="entry name" value="RRM"/>
    <property type="match status" value="2"/>
</dbReference>
<dbReference type="Proteomes" id="UP000437017">
    <property type="component" value="Unassembled WGS sequence"/>
</dbReference>
<evidence type="ECO:0000256" key="13">
    <source>
        <dbReference type="ARBA" id="ARBA00041497"/>
    </source>
</evidence>
<dbReference type="PROSITE" id="PS51085">
    <property type="entry name" value="2FE2S_FER_2"/>
    <property type="match status" value="1"/>
</dbReference>
<keyword evidence="8" id="KW-0411">Iron-sulfur</keyword>
<dbReference type="PANTHER" id="PTHR23426">
    <property type="entry name" value="FERREDOXIN/ADRENODOXIN"/>
    <property type="match status" value="1"/>
</dbReference>
<organism evidence="19 20">
    <name type="scientific">Balaenoptera physalus</name>
    <name type="common">Fin whale</name>
    <name type="synonym">Balaena physalus</name>
    <dbReference type="NCBI Taxonomy" id="9770"/>
    <lineage>
        <taxon>Eukaryota</taxon>
        <taxon>Metazoa</taxon>
        <taxon>Chordata</taxon>
        <taxon>Craniata</taxon>
        <taxon>Vertebrata</taxon>
        <taxon>Euteleostomi</taxon>
        <taxon>Mammalia</taxon>
        <taxon>Eutheria</taxon>
        <taxon>Laurasiatheria</taxon>
        <taxon>Artiodactyla</taxon>
        <taxon>Whippomorpha</taxon>
        <taxon>Cetacea</taxon>
        <taxon>Mysticeti</taxon>
        <taxon>Balaenopteridae</taxon>
        <taxon>Balaenoptera</taxon>
    </lineage>
</organism>
<dbReference type="CDD" id="cd00207">
    <property type="entry name" value="fer2"/>
    <property type="match status" value="1"/>
</dbReference>
<evidence type="ECO:0000256" key="2">
    <source>
        <dbReference type="ARBA" id="ARBA00010914"/>
    </source>
</evidence>
<dbReference type="GO" id="GO:0003723">
    <property type="term" value="F:RNA binding"/>
    <property type="evidence" value="ECO:0007669"/>
    <property type="project" value="UniProtKB-UniRule"/>
</dbReference>
<keyword evidence="4" id="KW-0001">2Fe-2S</keyword>
<dbReference type="InterPro" id="IPR012677">
    <property type="entry name" value="Nucleotide-bd_a/b_plait_sf"/>
</dbReference>
<dbReference type="GO" id="GO:0009055">
    <property type="term" value="F:electron transfer activity"/>
    <property type="evidence" value="ECO:0007669"/>
    <property type="project" value="TreeGrafter"/>
</dbReference>
<keyword evidence="6" id="KW-0249">Electron transport</keyword>
<comment type="caution">
    <text evidence="19">The sequence shown here is derived from an EMBL/GenBank/DDBJ whole genome shotgun (WGS) entry which is preliminary data.</text>
</comment>
<dbReference type="PRINTS" id="PR00355">
    <property type="entry name" value="ADRENODOXIN"/>
</dbReference>
<dbReference type="PROSITE" id="PS00814">
    <property type="entry name" value="ADX"/>
    <property type="match status" value="1"/>
</dbReference>
<evidence type="ECO:0000256" key="10">
    <source>
        <dbReference type="ARBA" id="ARBA00032838"/>
    </source>
</evidence>
<dbReference type="PROSITE" id="PS50102">
    <property type="entry name" value="RRM"/>
    <property type="match status" value="2"/>
</dbReference>
<evidence type="ECO:0000256" key="8">
    <source>
        <dbReference type="ARBA" id="ARBA00023014"/>
    </source>
</evidence>
<dbReference type="InterPro" id="IPR012675">
    <property type="entry name" value="Beta-grasp_dom_sf"/>
</dbReference>
<dbReference type="EMBL" id="SGJD01001386">
    <property type="protein sequence ID" value="KAB0400212.1"/>
    <property type="molecule type" value="Genomic_DNA"/>
</dbReference>
<dbReference type="SUPFAM" id="SSF54928">
    <property type="entry name" value="RNA-binding domain, RBD"/>
    <property type="match status" value="1"/>
</dbReference>
<evidence type="ECO:0000259" key="18">
    <source>
        <dbReference type="PROSITE" id="PS51085"/>
    </source>
</evidence>
<feature type="non-terminal residue" evidence="19">
    <location>
        <position position="1"/>
    </location>
</feature>
<evidence type="ECO:0000256" key="7">
    <source>
        <dbReference type="ARBA" id="ARBA00023004"/>
    </source>
</evidence>
<evidence type="ECO:0000313" key="20">
    <source>
        <dbReference type="Proteomes" id="UP000437017"/>
    </source>
</evidence>
<evidence type="ECO:0000256" key="14">
    <source>
        <dbReference type="ARBA" id="ARBA00058507"/>
    </source>
</evidence>
<evidence type="ECO:0000256" key="15">
    <source>
        <dbReference type="PROSITE-ProRule" id="PRU00176"/>
    </source>
</evidence>
<dbReference type="InterPro" id="IPR001055">
    <property type="entry name" value="Adrenodoxin-like"/>
</dbReference>
<evidence type="ECO:0000256" key="12">
    <source>
        <dbReference type="ARBA" id="ARBA00040942"/>
    </source>
</evidence>
<dbReference type="Pfam" id="PF00111">
    <property type="entry name" value="Fer2"/>
    <property type="match status" value="1"/>
</dbReference>
<dbReference type="SUPFAM" id="SSF54292">
    <property type="entry name" value="2Fe-2S ferredoxin-like"/>
    <property type="match status" value="1"/>
</dbReference>
<evidence type="ECO:0000256" key="6">
    <source>
        <dbReference type="ARBA" id="ARBA00022982"/>
    </source>
</evidence>
<feature type="compositionally biased region" description="Gly residues" evidence="16">
    <location>
        <begin position="426"/>
        <end position="436"/>
    </location>
</feature>
<evidence type="ECO:0000256" key="5">
    <source>
        <dbReference type="ARBA" id="ARBA00022723"/>
    </source>
</evidence>
<keyword evidence="5" id="KW-0479">Metal-binding</keyword>
<evidence type="ECO:0000256" key="3">
    <source>
        <dbReference type="ARBA" id="ARBA00022448"/>
    </source>
</evidence>
<dbReference type="Gene3D" id="3.10.20.30">
    <property type="match status" value="1"/>
</dbReference>
<evidence type="ECO:0000256" key="4">
    <source>
        <dbReference type="ARBA" id="ARBA00022714"/>
    </source>
</evidence>
<dbReference type="InterPro" id="IPR000504">
    <property type="entry name" value="RRM_dom"/>
</dbReference>
<evidence type="ECO:0000259" key="17">
    <source>
        <dbReference type="PROSITE" id="PS50102"/>
    </source>
</evidence>
<dbReference type="CDD" id="cd12665">
    <property type="entry name" value="RRM2_RAVER1"/>
    <property type="match status" value="1"/>
</dbReference>
<evidence type="ECO:0000256" key="1">
    <source>
        <dbReference type="ARBA" id="ARBA00004305"/>
    </source>
</evidence>
<dbReference type="GO" id="GO:0140647">
    <property type="term" value="P:P450-containing electron transport chain"/>
    <property type="evidence" value="ECO:0007669"/>
    <property type="project" value="InterPro"/>
</dbReference>
<comment type="subcellular location">
    <subcellularLocation>
        <location evidence="1">Mitochondrion matrix</location>
    </subcellularLocation>
</comment>
<feature type="region of interest" description="Disordered" evidence="16">
    <location>
        <begin position="372"/>
        <end position="437"/>
    </location>
</feature>
<sequence length="640" mass="67748">FVTLLNGEQAEAAISAFHQSRLRERELSVQLQPTDALLCVANLPPSLTQQQFEELVRPFGSLERCFLVYSECTGHSKGYGFAEYMKKDSAARAKSDLLGKPLGPRTLYVHWTDAGQLTPSLLHSRCLCVDRLPPGFSDVDALRRALSAVHAPTFCQLAYGQDGQLKGFAVLEYETAEMAEEAQQRADGLALGGSHLRVSFCAPGPPGRSMLAALIAAQATALNRGKGLLPEPNILQLLNNLGPSASLQLLLNPLLHGGAGGKQGLLGAPPAMPLLNGPALSTALLQLALQTQSQKHHSSPLPCEGPPPGALVNPALPPQVSLLGEPPKDFRIPLNPYLNLHSLLPASNLAAPGGGGSSKAFQLKSRLLSPLTSARLPPDPGLPDSYGFDYPSDVGPRRLFSHPREPTLGPHGPSRHKMSPPPSGFGERGGGGGGGPVSHFCLGSPTSYFTSGLQAGLKQSHLNKAVGSSPLGSGEGLLGLGPGPNGHSHLLKVRARGGDTRLGNSTWFLCPSSSSSSAPRSVPRVNVVFVDRSGQRIPVSGRVGDNVLYLAQRHGVDLEGACEASLACSTCHVYVSEDHLDLLPPPDEREDDMLDMAPLLQENSRLGCQIVLTPELEGAEFTLPKITRNFYVDGHVPKPH</sequence>
<dbReference type="Pfam" id="PF00076">
    <property type="entry name" value="RRM_1"/>
    <property type="match status" value="2"/>
</dbReference>
<evidence type="ECO:0000256" key="9">
    <source>
        <dbReference type="ARBA" id="ARBA00023128"/>
    </source>
</evidence>
<keyword evidence="20" id="KW-1185">Reference proteome</keyword>
<dbReference type="FunFam" id="3.30.70.330:FF:000100">
    <property type="entry name" value="Putative ribonucleoprotein PTB-binding 1"/>
    <property type="match status" value="1"/>
</dbReference>
<keyword evidence="9" id="KW-0496">Mitochondrion</keyword>
<dbReference type="GO" id="GO:0046872">
    <property type="term" value="F:metal ion binding"/>
    <property type="evidence" value="ECO:0007669"/>
    <property type="project" value="UniProtKB-KW"/>
</dbReference>
<protein>
    <recommendedName>
        <fullName evidence="12">Ferredoxin-2, mitochondrial</fullName>
    </recommendedName>
    <alternativeName>
        <fullName evidence="10">Adrenodoxin-like protein</fullName>
    </alternativeName>
    <alternativeName>
        <fullName evidence="13">Ferredoxin-1-like protein</fullName>
    </alternativeName>
</protein>